<evidence type="ECO:0000313" key="1">
    <source>
        <dbReference type="EMBL" id="KAJ7377558.1"/>
    </source>
</evidence>
<protein>
    <submittedName>
        <fullName evidence="1">Uncharacterized protein</fullName>
    </submittedName>
</protein>
<gene>
    <name evidence="1" type="ORF">OS493_028542</name>
</gene>
<dbReference type="AlphaFoldDB" id="A0A9W9ZBK3"/>
<name>A0A9W9ZBK3_9CNID</name>
<sequence length="161" mass="17910">MGKVREKVGAALLKDVAKQQWFYFVIPVLECTSSGDVSVAPNIAENNTSISWCLLICHRELNQLWYIDPLCREIPSDLFHVLTSVWKLFAEPLQDANSGEMFAIPKPNMLHKCNDNFPVAQTRDVCNLTTMAFCTIAAAPGGLLEKYLAGEGSKECIKFVV</sequence>
<dbReference type="EMBL" id="MU826377">
    <property type="protein sequence ID" value="KAJ7377558.1"/>
    <property type="molecule type" value="Genomic_DNA"/>
</dbReference>
<proteinExistence type="predicted"/>
<evidence type="ECO:0000313" key="2">
    <source>
        <dbReference type="Proteomes" id="UP001163046"/>
    </source>
</evidence>
<organism evidence="1 2">
    <name type="scientific">Desmophyllum pertusum</name>
    <dbReference type="NCBI Taxonomy" id="174260"/>
    <lineage>
        <taxon>Eukaryota</taxon>
        <taxon>Metazoa</taxon>
        <taxon>Cnidaria</taxon>
        <taxon>Anthozoa</taxon>
        <taxon>Hexacorallia</taxon>
        <taxon>Scleractinia</taxon>
        <taxon>Caryophylliina</taxon>
        <taxon>Caryophylliidae</taxon>
        <taxon>Desmophyllum</taxon>
    </lineage>
</organism>
<accession>A0A9W9ZBK3</accession>
<comment type="caution">
    <text evidence="1">The sequence shown here is derived from an EMBL/GenBank/DDBJ whole genome shotgun (WGS) entry which is preliminary data.</text>
</comment>
<dbReference type="Proteomes" id="UP001163046">
    <property type="component" value="Unassembled WGS sequence"/>
</dbReference>
<keyword evidence="2" id="KW-1185">Reference proteome</keyword>
<reference evidence="1" key="1">
    <citation type="submission" date="2023-01" db="EMBL/GenBank/DDBJ databases">
        <title>Genome assembly of the deep-sea coral Lophelia pertusa.</title>
        <authorList>
            <person name="Herrera S."/>
            <person name="Cordes E."/>
        </authorList>
    </citation>
    <scope>NUCLEOTIDE SEQUENCE</scope>
    <source>
        <strain evidence="1">USNM1676648</strain>
        <tissue evidence="1">Polyp</tissue>
    </source>
</reference>